<dbReference type="InterPro" id="IPR006674">
    <property type="entry name" value="HD_domain"/>
</dbReference>
<organism evidence="4">
    <name type="scientific">uncultured Gemmatimonadaceae bacterium</name>
    <dbReference type="NCBI Taxonomy" id="246130"/>
    <lineage>
        <taxon>Bacteria</taxon>
        <taxon>Pseudomonadati</taxon>
        <taxon>Gemmatimonadota</taxon>
        <taxon>Gemmatimonadia</taxon>
        <taxon>Gemmatimonadales</taxon>
        <taxon>Gemmatimonadaceae</taxon>
        <taxon>environmental samples</taxon>
    </lineage>
</organism>
<dbReference type="GO" id="GO:0046872">
    <property type="term" value="F:metal ion binding"/>
    <property type="evidence" value="ECO:0007669"/>
    <property type="project" value="UniProtKB-KW"/>
</dbReference>
<accession>A0A6J4MBZ6</accession>
<evidence type="ECO:0000256" key="2">
    <source>
        <dbReference type="ARBA" id="ARBA00022801"/>
    </source>
</evidence>
<sequence>MHPSDLAGLLDFLRAAEALKTATRSGWTSAGQPESVAEHTWRLCLMALVLHPGFPEVDFGRLVRMCIVHDLGEAIGGDVPAPEQARRLAAGAVGKAADERRDLLQLLAPLPAAQRDEIAALWDEYEAAATPEARLAKALDKLETILQHTQGRNPPGFDYRFNLGYGRQYTAGHPLLEAARALLDAETERRAREADARS</sequence>
<keyword evidence="2 4" id="KW-0378">Hydrolase</keyword>
<dbReference type="EMBL" id="CADCTU010000796">
    <property type="protein sequence ID" value="CAA9354597.1"/>
    <property type="molecule type" value="Genomic_DNA"/>
</dbReference>
<dbReference type="SUPFAM" id="SSF109604">
    <property type="entry name" value="HD-domain/PDEase-like"/>
    <property type="match status" value="1"/>
</dbReference>
<protein>
    <submittedName>
        <fullName evidence="4">Hydrolase, HAD superfamily</fullName>
    </submittedName>
</protein>
<dbReference type="Gene3D" id="1.10.3210.10">
    <property type="entry name" value="Hypothetical protein af1432"/>
    <property type="match status" value="1"/>
</dbReference>
<keyword evidence="1" id="KW-0479">Metal-binding</keyword>
<dbReference type="Pfam" id="PF13023">
    <property type="entry name" value="HD_3"/>
    <property type="match status" value="1"/>
</dbReference>
<reference evidence="4" key="1">
    <citation type="submission" date="2020-02" db="EMBL/GenBank/DDBJ databases">
        <authorList>
            <person name="Meier V. D."/>
        </authorList>
    </citation>
    <scope>NUCLEOTIDE SEQUENCE</scope>
    <source>
        <strain evidence="4">AVDCRST_MAG11</strain>
    </source>
</reference>
<proteinExistence type="predicted"/>
<dbReference type="InterPro" id="IPR039356">
    <property type="entry name" value="YfbR/HDDC2"/>
</dbReference>
<dbReference type="GO" id="GO:0005737">
    <property type="term" value="C:cytoplasm"/>
    <property type="evidence" value="ECO:0007669"/>
    <property type="project" value="TreeGrafter"/>
</dbReference>
<evidence type="ECO:0000313" key="4">
    <source>
        <dbReference type="EMBL" id="CAA9354597.1"/>
    </source>
</evidence>
<name>A0A6J4MBZ6_9BACT</name>
<gene>
    <name evidence="4" type="ORF">AVDCRST_MAG11-3735</name>
</gene>
<dbReference type="PANTHER" id="PTHR11845">
    <property type="entry name" value="5'-DEOXYNUCLEOTIDASE HDDC2"/>
    <property type="match status" value="1"/>
</dbReference>
<feature type="domain" description="HD" evidence="3">
    <location>
        <begin position="16"/>
        <end position="170"/>
    </location>
</feature>
<evidence type="ECO:0000256" key="1">
    <source>
        <dbReference type="ARBA" id="ARBA00022723"/>
    </source>
</evidence>
<evidence type="ECO:0000259" key="3">
    <source>
        <dbReference type="Pfam" id="PF13023"/>
    </source>
</evidence>
<dbReference type="AlphaFoldDB" id="A0A6J4MBZ6"/>
<dbReference type="PANTHER" id="PTHR11845:SF13">
    <property type="entry name" value="5'-DEOXYNUCLEOTIDASE HDDC2"/>
    <property type="match status" value="1"/>
</dbReference>
<dbReference type="GO" id="GO:0002953">
    <property type="term" value="F:5'-deoxynucleotidase activity"/>
    <property type="evidence" value="ECO:0007669"/>
    <property type="project" value="InterPro"/>
</dbReference>